<dbReference type="GO" id="GO:0008841">
    <property type="term" value="F:dihydrofolate synthase activity"/>
    <property type="evidence" value="ECO:0007669"/>
    <property type="project" value="TreeGrafter"/>
</dbReference>
<gene>
    <name evidence="14" type="ORF">IAB74_04300</name>
</gene>
<organism evidence="14 15">
    <name type="scientific">Candidatus Faecousia excrementigallinarum</name>
    <dbReference type="NCBI Taxonomy" id="2840806"/>
    <lineage>
        <taxon>Bacteria</taxon>
        <taxon>Bacillati</taxon>
        <taxon>Bacillota</taxon>
        <taxon>Clostridia</taxon>
        <taxon>Eubacteriales</taxon>
        <taxon>Oscillospiraceae</taxon>
        <taxon>Faecousia</taxon>
    </lineage>
</organism>
<comment type="caution">
    <text evidence="14">The sequence shown here is derived from an EMBL/GenBank/DDBJ whole genome shotgun (WGS) entry which is preliminary data.</text>
</comment>
<evidence type="ECO:0000256" key="3">
    <source>
        <dbReference type="ARBA" id="ARBA00013025"/>
    </source>
</evidence>
<dbReference type="Pfam" id="PF02875">
    <property type="entry name" value="Mur_ligase_C"/>
    <property type="match status" value="1"/>
</dbReference>
<feature type="domain" description="Mur ligase central" evidence="13">
    <location>
        <begin position="44"/>
        <end position="262"/>
    </location>
</feature>
<feature type="domain" description="Mur ligase C-terminal" evidence="12">
    <location>
        <begin position="289"/>
        <end position="408"/>
    </location>
</feature>
<dbReference type="GO" id="GO:0004326">
    <property type="term" value="F:tetrahydrofolylpolyglutamate synthase activity"/>
    <property type="evidence" value="ECO:0007669"/>
    <property type="project" value="UniProtKB-EC"/>
</dbReference>
<evidence type="ECO:0000256" key="11">
    <source>
        <dbReference type="PIRNR" id="PIRNR001563"/>
    </source>
</evidence>
<keyword evidence="7 11" id="KW-0067">ATP-binding</keyword>
<evidence type="ECO:0000256" key="8">
    <source>
        <dbReference type="ARBA" id="ARBA00022842"/>
    </source>
</evidence>
<dbReference type="Proteomes" id="UP000886796">
    <property type="component" value="Unassembled WGS sequence"/>
</dbReference>
<reference evidence="14" key="2">
    <citation type="journal article" date="2021" name="PeerJ">
        <title>Extensive microbial diversity within the chicken gut microbiome revealed by metagenomics and culture.</title>
        <authorList>
            <person name="Gilroy R."/>
            <person name="Ravi A."/>
            <person name="Getino M."/>
            <person name="Pursley I."/>
            <person name="Horton D.L."/>
            <person name="Alikhan N.F."/>
            <person name="Baker D."/>
            <person name="Gharbi K."/>
            <person name="Hall N."/>
            <person name="Watson M."/>
            <person name="Adriaenssens E.M."/>
            <person name="Foster-Nyarko E."/>
            <person name="Jarju S."/>
            <person name="Secka A."/>
            <person name="Antonio M."/>
            <person name="Oren A."/>
            <person name="Chaudhuri R.R."/>
            <person name="La Ragione R."/>
            <person name="Hildebrand F."/>
            <person name="Pallen M.J."/>
        </authorList>
    </citation>
    <scope>NUCLEOTIDE SEQUENCE</scope>
    <source>
        <strain evidence="14">13361</strain>
    </source>
</reference>
<evidence type="ECO:0000256" key="5">
    <source>
        <dbReference type="ARBA" id="ARBA00022723"/>
    </source>
</evidence>
<dbReference type="SUPFAM" id="SSF53244">
    <property type="entry name" value="MurD-like peptide ligases, peptide-binding domain"/>
    <property type="match status" value="1"/>
</dbReference>
<comment type="catalytic activity">
    <reaction evidence="10">
        <text>(6S)-5,6,7,8-tetrahydrofolyl-(gamma-L-Glu)(n) + L-glutamate + ATP = (6S)-5,6,7,8-tetrahydrofolyl-(gamma-L-Glu)(n+1) + ADP + phosphate + H(+)</text>
        <dbReference type="Rhea" id="RHEA:10580"/>
        <dbReference type="Rhea" id="RHEA-COMP:14738"/>
        <dbReference type="Rhea" id="RHEA-COMP:14740"/>
        <dbReference type="ChEBI" id="CHEBI:15378"/>
        <dbReference type="ChEBI" id="CHEBI:29985"/>
        <dbReference type="ChEBI" id="CHEBI:30616"/>
        <dbReference type="ChEBI" id="CHEBI:43474"/>
        <dbReference type="ChEBI" id="CHEBI:141005"/>
        <dbReference type="ChEBI" id="CHEBI:456216"/>
        <dbReference type="EC" id="6.3.2.17"/>
    </reaction>
</comment>
<keyword evidence="5" id="KW-0479">Metal-binding</keyword>
<dbReference type="SUPFAM" id="SSF53623">
    <property type="entry name" value="MurD-like peptide ligases, catalytic domain"/>
    <property type="match status" value="1"/>
</dbReference>
<keyword evidence="6 11" id="KW-0547">Nucleotide-binding</keyword>
<evidence type="ECO:0000259" key="12">
    <source>
        <dbReference type="Pfam" id="PF02875"/>
    </source>
</evidence>
<keyword evidence="8" id="KW-0460">Magnesium</keyword>
<reference evidence="14" key="1">
    <citation type="submission" date="2020-10" db="EMBL/GenBank/DDBJ databases">
        <authorList>
            <person name="Gilroy R."/>
        </authorList>
    </citation>
    <scope>NUCLEOTIDE SEQUENCE</scope>
    <source>
        <strain evidence="14">13361</strain>
    </source>
</reference>
<dbReference type="InterPro" id="IPR036615">
    <property type="entry name" value="Mur_ligase_C_dom_sf"/>
</dbReference>
<evidence type="ECO:0000256" key="1">
    <source>
        <dbReference type="ARBA" id="ARBA00001946"/>
    </source>
</evidence>
<evidence type="ECO:0000256" key="9">
    <source>
        <dbReference type="ARBA" id="ARBA00030592"/>
    </source>
</evidence>
<dbReference type="Pfam" id="PF08245">
    <property type="entry name" value="Mur_ligase_M"/>
    <property type="match status" value="1"/>
</dbReference>
<accession>A0A9D1CLY0</accession>
<protein>
    <recommendedName>
        <fullName evidence="3">tetrahydrofolate synthase</fullName>
        <ecNumber evidence="3">6.3.2.17</ecNumber>
    </recommendedName>
    <alternativeName>
        <fullName evidence="9">Tetrahydrofolylpolyglutamate synthase</fullName>
    </alternativeName>
</protein>
<dbReference type="PROSITE" id="PS01011">
    <property type="entry name" value="FOLYLPOLYGLU_SYNT_1"/>
    <property type="match status" value="1"/>
</dbReference>
<evidence type="ECO:0000256" key="10">
    <source>
        <dbReference type="ARBA" id="ARBA00047493"/>
    </source>
</evidence>
<dbReference type="InterPro" id="IPR036565">
    <property type="entry name" value="Mur-like_cat_sf"/>
</dbReference>
<evidence type="ECO:0000256" key="6">
    <source>
        <dbReference type="ARBA" id="ARBA00022741"/>
    </source>
</evidence>
<keyword evidence="4 11" id="KW-0436">Ligase</keyword>
<dbReference type="InterPro" id="IPR013221">
    <property type="entry name" value="Mur_ligase_cen"/>
</dbReference>
<dbReference type="InterPro" id="IPR018109">
    <property type="entry name" value="Folylpolyglutamate_synth_CS"/>
</dbReference>
<evidence type="ECO:0000313" key="15">
    <source>
        <dbReference type="Proteomes" id="UP000886796"/>
    </source>
</evidence>
<dbReference type="Gene3D" id="3.90.190.20">
    <property type="entry name" value="Mur ligase, C-terminal domain"/>
    <property type="match status" value="1"/>
</dbReference>
<dbReference type="InterPro" id="IPR004101">
    <property type="entry name" value="Mur_ligase_C"/>
</dbReference>
<evidence type="ECO:0000256" key="2">
    <source>
        <dbReference type="ARBA" id="ARBA00008276"/>
    </source>
</evidence>
<dbReference type="GO" id="GO:0046872">
    <property type="term" value="F:metal ion binding"/>
    <property type="evidence" value="ECO:0007669"/>
    <property type="project" value="UniProtKB-KW"/>
</dbReference>
<comment type="cofactor">
    <cofactor evidence="1">
        <name>Mg(2+)</name>
        <dbReference type="ChEBI" id="CHEBI:18420"/>
    </cofactor>
</comment>
<evidence type="ECO:0000256" key="4">
    <source>
        <dbReference type="ARBA" id="ARBA00022598"/>
    </source>
</evidence>
<dbReference type="EC" id="6.3.2.17" evidence="3"/>
<dbReference type="PANTHER" id="PTHR11136">
    <property type="entry name" value="FOLYLPOLYGLUTAMATE SYNTHASE-RELATED"/>
    <property type="match status" value="1"/>
</dbReference>
<dbReference type="PANTHER" id="PTHR11136:SF0">
    <property type="entry name" value="DIHYDROFOLATE SYNTHETASE-RELATED"/>
    <property type="match status" value="1"/>
</dbReference>
<dbReference type="PROSITE" id="PS01012">
    <property type="entry name" value="FOLYLPOLYGLU_SYNT_2"/>
    <property type="match status" value="1"/>
</dbReference>
<sequence>MNATEAIAYIHSVCWKGSVPGLERTRTLLAKMGNPEKKLKFVHIAGTNGKGSTAAMTASILRKAGYRTGLYTSPYIYRFHERMQVDGQEISDEDLAEITEYVRPLAQSMEESPTEFELVSCIAFEYFRRKHCDIVVLEVGMGGALDSTNVIETPEVAVITNIGLDHTEYLGSTVEEIALTKSGIFKENGRAVVYRSTPSVEALFEQVCREKHVSLRKADFAGLKLKRHTLEGQVFDCGARKDLVLPLLGDHQLHNAAVVLSVADTLMERGWKITEENIYDGIRDVRWPGRFDVMGRDPLFIIDGGHNPQCIEALVKNIQDYLADKRVIALTGVLADKDYADMYKPVMPLVETFVCITPPNPRKLEANLLAQYLQQAGAAAIACDTVDAGVEKAIQLAGKDGAVLCFGSLYSIGDIRDALTRRRGAPGVNFAR</sequence>
<dbReference type="GO" id="GO:0005737">
    <property type="term" value="C:cytoplasm"/>
    <property type="evidence" value="ECO:0007669"/>
    <property type="project" value="TreeGrafter"/>
</dbReference>
<evidence type="ECO:0000256" key="7">
    <source>
        <dbReference type="ARBA" id="ARBA00022840"/>
    </source>
</evidence>
<dbReference type="Gene3D" id="3.40.1190.10">
    <property type="entry name" value="Mur-like, catalytic domain"/>
    <property type="match status" value="1"/>
</dbReference>
<comment type="similarity">
    <text evidence="2 11">Belongs to the folylpolyglutamate synthase family.</text>
</comment>
<dbReference type="InterPro" id="IPR001645">
    <property type="entry name" value="Folylpolyglutamate_synth"/>
</dbReference>
<evidence type="ECO:0000313" key="14">
    <source>
        <dbReference type="EMBL" id="HIQ67717.1"/>
    </source>
</evidence>
<dbReference type="FunFam" id="3.40.1190.10:FF:000011">
    <property type="entry name" value="Folylpolyglutamate synthase/dihydrofolate synthase"/>
    <property type="match status" value="1"/>
</dbReference>
<dbReference type="NCBIfam" id="TIGR01499">
    <property type="entry name" value="folC"/>
    <property type="match status" value="1"/>
</dbReference>
<dbReference type="PIRSF" id="PIRSF001563">
    <property type="entry name" value="Folylpolyglu_synth"/>
    <property type="match status" value="1"/>
</dbReference>
<dbReference type="GO" id="GO:0005524">
    <property type="term" value="F:ATP binding"/>
    <property type="evidence" value="ECO:0007669"/>
    <property type="project" value="UniProtKB-KW"/>
</dbReference>
<name>A0A9D1CLY0_9FIRM</name>
<evidence type="ECO:0000259" key="13">
    <source>
        <dbReference type="Pfam" id="PF08245"/>
    </source>
</evidence>
<dbReference type="EMBL" id="DVFK01000063">
    <property type="protein sequence ID" value="HIQ67717.1"/>
    <property type="molecule type" value="Genomic_DNA"/>
</dbReference>
<proteinExistence type="inferred from homology"/>
<dbReference type="AlphaFoldDB" id="A0A9D1CLY0"/>